<reference evidence="2" key="1">
    <citation type="submission" date="2016-11" db="UniProtKB">
        <authorList>
            <consortium name="WormBaseParasite"/>
        </authorList>
    </citation>
    <scope>IDENTIFICATION</scope>
</reference>
<dbReference type="AlphaFoldDB" id="A0A1I7YRE6"/>
<evidence type="ECO:0000313" key="2">
    <source>
        <dbReference type="WBParaSite" id="L893_g18964.t1"/>
    </source>
</evidence>
<evidence type="ECO:0000313" key="1">
    <source>
        <dbReference type="Proteomes" id="UP000095287"/>
    </source>
</evidence>
<sequence length="152" mass="16094">MGGNLVEGGQDRLVDGQIVLDAVALLVLLAGQRPVPGLDRVGTPGHLDDRRIVEVPGKALQVDGRGGDDDLEVGAPRQQGLEVAEQEVDVQAAFVGFVDDDRVVAFQKAVVLGFGQQDAVGHQLDQGVGIALVFEAHLVADQRAQRRTQLFG</sequence>
<dbReference type="AntiFam" id="ANF00118">
    <property type="entry name" value="Shadow ORF (opposite ucp12)"/>
</dbReference>
<proteinExistence type="predicted"/>
<dbReference type="WBParaSite" id="L893_g18964.t1">
    <property type="protein sequence ID" value="L893_g18964.t1"/>
    <property type="gene ID" value="L893_g18964"/>
</dbReference>
<keyword evidence="1" id="KW-1185">Reference proteome</keyword>
<organism evidence="1 2">
    <name type="scientific">Steinernema glaseri</name>
    <dbReference type="NCBI Taxonomy" id="37863"/>
    <lineage>
        <taxon>Eukaryota</taxon>
        <taxon>Metazoa</taxon>
        <taxon>Ecdysozoa</taxon>
        <taxon>Nematoda</taxon>
        <taxon>Chromadorea</taxon>
        <taxon>Rhabditida</taxon>
        <taxon>Tylenchina</taxon>
        <taxon>Panagrolaimomorpha</taxon>
        <taxon>Strongyloidoidea</taxon>
        <taxon>Steinernematidae</taxon>
        <taxon>Steinernema</taxon>
    </lineage>
</organism>
<accession>A0A1I7YRE6</accession>
<protein>
    <submittedName>
        <fullName evidence="2">NAD-specific glutamate dehydrogenase</fullName>
    </submittedName>
</protein>
<dbReference type="Proteomes" id="UP000095287">
    <property type="component" value="Unplaced"/>
</dbReference>
<name>A0A1I7YRE6_9BILA</name>